<accession>A0A5M6D6X0</accession>
<sequence length="82" mass="9782">MKTLNNQTSKVIFNSREIVKTTPEYQQKVGIIRDKINLKYQVVIKNERNPIKKFFLIIKKKIELKRAIEQLTSLDKMYLTVK</sequence>
<dbReference type="Proteomes" id="UP000323426">
    <property type="component" value="Unassembled WGS sequence"/>
</dbReference>
<evidence type="ECO:0000313" key="1">
    <source>
        <dbReference type="EMBL" id="KAA5543297.1"/>
    </source>
</evidence>
<comment type="caution">
    <text evidence="1">The sequence shown here is derived from an EMBL/GenBank/DDBJ whole genome shotgun (WGS) entry which is preliminary data.</text>
</comment>
<organism evidence="1 2">
    <name type="scientific">Adhaeribacter rhizoryzae</name>
    <dbReference type="NCBI Taxonomy" id="2607907"/>
    <lineage>
        <taxon>Bacteria</taxon>
        <taxon>Pseudomonadati</taxon>
        <taxon>Bacteroidota</taxon>
        <taxon>Cytophagia</taxon>
        <taxon>Cytophagales</taxon>
        <taxon>Hymenobacteraceae</taxon>
        <taxon>Adhaeribacter</taxon>
    </lineage>
</organism>
<evidence type="ECO:0000313" key="2">
    <source>
        <dbReference type="Proteomes" id="UP000323426"/>
    </source>
</evidence>
<dbReference type="RefSeq" id="WP_150090025.1">
    <property type="nucleotide sequence ID" value="NZ_VWSF01000014.1"/>
</dbReference>
<reference evidence="1 2" key="1">
    <citation type="submission" date="2019-09" db="EMBL/GenBank/DDBJ databases">
        <title>Genome sequence and assembly of Adhaeribacter sp.</title>
        <authorList>
            <person name="Chhetri G."/>
        </authorList>
    </citation>
    <scope>NUCLEOTIDE SEQUENCE [LARGE SCALE GENOMIC DNA]</scope>
    <source>
        <strain evidence="1 2">DK36</strain>
    </source>
</reference>
<name>A0A5M6D6X0_9BACT</name>
<proteinExistence type="predicted"/>
<keyword evidence="2" id="KW-1185">Reference proteome</keyword>
<protein>
    <submittedName>
        <fullName evidence="1">Uncharacterized protein</fullName>
    </submittedName>
</protein>
<dbReference type="EMBL" id="VWSF01000014">
    <property type="protein sequence ID" value="KAA5543297.1"/>
    <property type="molecule type" value="Genomic_DNA"/>
</dbReference>
<gene>
    <name evidence="1" type="ORF">F0145_16755</name>
</gene>
<dbReference type="AlphaFoldDB" id="A0A5M6D6X0"/>